<gene>
    <name evidence="1" type="ordered locus">Vapar_2289</name>
</gene>
<name>C5CYF9_VARPS</name>
<dbReference type="eggNOG" id="COG1216">
    <property type="taxonomic scope" value="Bacteria"/>
</dbReference>
<dbReference type="HOGENOM" id="CLU_078175_0_0_4"/>
<dbReference type="OrthoDB" id="6679586at2"/>
<dbReference type="KEGG" id="vap:Vapar_2289"/>
<dbReference type="AlphaFoldDB" id="C5CYF9"/>
<dbReference type="EMBL" id="CP001635">
    <property type="protein sequence ID" value="ACS18918.1"/>
    <property type="molecule type" value="Genomic_DNA"/>
</dbReference>
<organism evidence="1">
    <name type="scientific">Variovorax paradoxus (strain S110)</name>
    <dbReference type="NCBI Taxonomy" id="543728"/>
    <lineage>
        <taxon>Bacteria</taxon>
        <taxon>Pseudomonadati</taxon>
        <taxon>Pseudomonadota</taxon>
        <taxon>Betaproteobacteria</taxon>
        <taxon>Burkholderiales</taxon>
        <taxon>Comamonadaceae</taxon>
        <taxon>Variovorax</taxon>
    </lineage>
</organism>
<dbReference type="InterPro" id="IPR029044">
    <property type="entry name" value="Nucleotide-diphossugar_trans"/>
</dbReference>
<dbReference type="SUPFAM" id="SSF53448">
    <property type="entry name" value="Nucleotide-diphospho-sugar transferases"/>
    <property type="match status" value="1"/>
</dbReference>
<sequence>MLDESALKAMRPTVLTPAYGGNVSIGFTKSLLALTNAAWRAETLFSIRVEVGSSLVTRARNEMLVDFLLDPTLTHVIWIDADISFDPSDVMRLLRLDLDVVAGAYPIKNFMWPIDLPPGTTRIGRADFERLSTRFPVNSGAGLPGIPDDSGVMEVAEAPTGFMVIKRCVFEALMQHYPNLRYVPDGLWSPERAALCYRFFDVMVDESTQRYLSEDYAFCHRWRAIGGKVFIDTTVQLGHTGNYEFRGRFSDALSRPYAIGGRE</sequence>
<protein>
    <submittedName>
        <fullName evidence="1">Uncharacterized protein</fullName>
    </submittedName>
</protein>
<reference evidence="1" key="1">
    <citation type="submission" date="2009-06" db="EMBL/GenBank/DDBJ databases">
        <title>Complete sequence of chromosome 1 of Variovorax paradoxus S110.</title>
        <authorList>
            <consortium name="US DOE Joint Genome Institute"/>
            <person name="Lucas S."/>
            <person name="Copeland A."/>
            <person name="Lapidus A."/>
            <person name="Glavina del Rio T."/>
            <person name="Tice H."/>
            <person name="Bruce D."/>
            <person name="Goodwin L."/>
            <person name="Pitluck S."/>
            <person name="Chertkov O."/>
            <person name="Brettin T."/>
            <person name="Detter J.C."/>
            <person name="Han C."/>
            <person name="Larimer F."/>
            <person name="Land M."/>
            <person name="Hauser L."/>
            <person name="Kyrpides N."/>
            <person name="Ovchinnikova G."/>
            <person name="Orwin P."/>
            <person name="Leadbetter J.R."/>
            <person name="Spain J.C."/>
            <person name="Han J.I."/>
        </authorList>
    </citation>
    <scope>NUCLEOTIDE SEQUENCE</scope>
    <source>
        <strain evidence="1">S110</strain>
    </source>
</reference>
<proteinExistence type="predicted"/>
<dbReference type="STRING" id="543728.Vapar_2289"/>
<accession>C5CYF9</accession>
<evidence type="ECO:0000313" key="1">
    <source>
        <dbReference type="EMBL" id="ACS18918.1"/>
    </source>
</evidence>